<evidence type="ECO:0008006" key="3">
    <source>
        <dbReference type="Google" id="ProtNLM"/>
    </source>
</evidence>
<reference evidence="2" key="1">
    <citation type="submission" date="2016-12" db="EMBL/GenBank/DDBJ databases">
        <authorList>
            <person name="Gaudriault S."/>
        </authorList>
    </citation>
    <scope>NUCLEOTIDE SEQUENCE [LARGE SCALE GENOMIC DNA]</scope>
    <source>
        <strain evidence="2">HGB1681 (deposited as PTA-6826 in the American Type Culture Collection)</strain>
    </source>
</reference>
<gene>
    <name evidence="1" type="ORF">XIS1_1800060</name>
</gene>
<proteinExistence type="predicted"/>
<dbReference type="EMBL" id="FTLG01000091">
    <property type="protein sequence ID" value="SIP73337.1"/>
    <property type="molecule type" value="Genomic_DNA"/>
</dbReference>
<sequence>MAKNEFLPFGIADGANVLDNDEYSKLAARTNGFNSGVAKSQELNKVWRQASVIATVVAQFIAETNNQDVLDDGNLQTLQTGLLSALKATVSSNVPNASLTTAGITKLSNATDSDAENIAATPKAVRQVNDALNTKQDKGDYATNAALNAVNDNANSRLEKAKNGADIQSKPEFVKNLGFIEQQTGSSATTVMSQRGATQAFALKQSREAFKSGNHTIVSDDEYAYTELINSAGERLSLETLPENEAFSGNIILRNADSKVVSIIKIPRKFDTTFATLADLTEYQPSGNYATQAELATVEKKSVQAFRYSSMRVIKTAVNNWSPAVEGEFVIGIRTSFDGAGTWIITEVKVVKLQTFADGKWVNIQNA</sequence>
<dbReference type="Pfam" id="PF03406">
    <property type="entry name" value="Phage_fiber_2"/>
    <property type="match status" value="1"/>
</dbReference>
<dbReference type="AlphaFoldDB" id="A0A1N6MX30"/>
<dbReference type="RefSeq" id="WP_086956822.1">
    <property type="nucleotide sequence ID" value="NZ_CAWRBJ010000003.1"/>
</dbReference>
<dbReference type="GO" id="GO:0046718">
    <property type="term" value="P:symbiont entry into host cell"/>
    <property type="evidence" value="ECO:0007669"/>
    <property type="project" value="InterPro"/>
</dbReference>
<dbReference type="Proteomes" id="UP000196435">
    <property type="component" value="Unassembled WGS sequence"/>
</dbReference>
<dbReference type="InterPro" id="IPR005068">
    <property type="entry name" value="Phage_lambda_Stf-r2"/>
</dbReference>
<evidence type="ECO:0000313" key="1">
    <source>
        <dbReference type="EMBL" id="SIP73337.1"/>
    </source>
</evidence>
<protein>
    <recommendedName>
        <fullName evidence="3">Tail fiber protein</fullName>
    </recommendedName>
</protein>
<evidence type="ECO:0000313" key="2">
    <source>
        <dbReference type="Proteomes" id="UP000196435"/>
    </source>
</evidence>
<accession>A0A1N6MX30</accession>
<name>A0A1N6MX30_9GAMM</name>
<organism evidence="1 2">
    <name type="scientific">Xenorhabdus innexi</name>
    <dbReference type="NCBI Taxonomy" id="290109"/>
    <lineage>
        <taxon>Bacteria</taxon>
        <taxon>Pseudomonadati</taxon>
        <taxon>Pseudomonadota</taxon>
        <taxon>Gammaproteobacteria</taxon>
        <taxon>Enterobacterales</taxon>
        <taxon>Morganellaceae</taxon>
        <taxon>Xenorhabdus</taxon>
    </lineage>
</organism>
<dbReference type="GO" id="GO:0019062">
    <property type="term" value="P:virion attachment to host cell"/>
    <property type="evidence" value="ECO:0007669"/>
    <property type="project" value="InterPro"/>
</dbReference>